<dbReference type="Pfam" id="PF04052">
    <property type="entry name" value="TolB_N"/>
    <property type="match status" value="1"/>
</dbReference>
<keyword evidence="3" id="KW-0732">Signal</keyword>
<dbReference type="HAMAP" id="MF_00671">
    <property type="entry name" value="TolB"/>
    <property type="match status" value="1"/>
</dbReference>
<organism evidence="6">
    <name type="scientific">hydrothermal vent metagenome</name>
    <dbReference type="NCBI Taxonomy" id="652676"/>
    <lineage>
        <taxon>unclassified sequences</taxon>
        <taxon>metagenomes</taxon>
        <taxon>ecological metagenomes</taxon>
    </lineage>
</organism>
<proteinExistence type="inferred from homology"/>
<reference evidence="6" key="1">
    <citation type="submission" date="2018-06" db="EMBL/GenBank/DDBJ databases">
        <authorList>
            <person name="Zhirakovskaya E."/>
        </authorList>
    </citation>
    <scope>NUCLEOTIDE SEQUENCE</scope>
</reference>
<dbReference type="EMBL" id="UOFK01000252">
    <property type="protein sequence ID" value="VAW81228.1"/>
    <property type="molecule type" value="Genomic_DNA"/>
</dbReference>
<feature type="domain" description="TolB N-terminal" evidence="5">
    <location>
        <begin position="23"/>
        <end position="128"/>
    </location>
</feature>
<evidence type="ECO:0000256" key="4">
    <source>
        <dbReference type="ARBA" id="ARBA00022764"/>
    </source>
</evidence>
<dbReference type="GO" id="GO:0042597">
    <property type="term" value="C:periplasmic space"/>
    <property type="evidence" value="ECO:0007669"/>
    <property type="project" value="UniProtKB-SubCell"/>
</dbReference>
<evidence type="ECO:0000259" key="5">
    <source>
        <dbReference type="Pfam" id="PF04052"/>
    </source>
</evidence>
<sequence length="433" mass="46992">MKSIYHGLLSILLALPLLVQAALTIEITQGIDGAVPIAVVPFGSDGSRSQLPEDVAAIIAADLARSGQFAPVPEQNLIARPVENSQVRFSDWRTLGVESLVIGKVEPAGAGQYRIRFRLFDVFRGRQITGYSLPASADKLRYAAHRISDIIYEALTGQPGAFATKIAYVISEKRNTNTVYKLELADSDGYNPKTLLSSAQPLMSPAWSADGRKLAYVSFEKRRAAVFVQDVATGQRDELAAFAGINGAPAWSPDGRSMAVTLSRDGNPEIYSMRLSDKKLKRLTNSGSIDTEPVWSPDGRSIVFTSDRGGSPQLYRMPAQGGRAQRVTFEGSYNASADFSPDGKILAMVHAEGGRYQIATLDLDSGLLRILSDGKLDESPSFAPNGSMIIYASEVGHRGVLAAVSSDGRFRQRFSLQQGNVREPVWSSFDKRE</sequence>
<comment type="subcellular location">
    <subcellularLocation>
        <location evidence="1">Periplasm</location>
    </subcellularLocation>
</comment>
<dbReference type="InterPro" id="IPR011042">
    <property type="entry name" value="6-blade_b-propeller_TolB-like"/>
</dbReference>
<dbReference type="PANTHER" id="PTHR36842">
    <property type="entry name" value="PROTEIN TOLB HOMOLOG"/>
    <property type="match status" value="1"/>
</dbReference>
<dbReference type="AlphaFoldDB" id="A0A3B0YJU1"/>
<dbReference type="NCBIfam" id="TIGR02800">
    <property type="entry name" value="propeller_TolB"/>
    <property type="match status" value="1"/>
</dbReference>
<gene>
    <name evidence="6" type="ORF">MNBD_GAMMA13-359</name>
</gene>
<dbReference type="GO" id="GO:0017038">
    <property type="term" value="P:protein import"/>
    <property type="evidence" value="ECO:0007669"/>
    <property type="project" value="InterPro"/>
</dbReference>
<name>A0A3B0YJU1_9ZZZZ</name>
<dbReference type="InterPro" id="IPR011659">
    <property type="entry name" value="WD40"/>
</dbReference>
<dbReference type="Gene3D" id="2.120.10.30">
    <property type="entry name" value="TolB, C-terminal domain"/>
    <property type="match status" value="1"/>
</dbReference>
<dbReference type="PANTHER" id="PTHR36842:SF1">
    <property type="entry name" value="PROTEIN TOLB"/>
    <property type="match status" value="1"/>
</dbReference>
<evidence type="ECO:0000313" key="6">
    <source>
        <dbReference type="EMBL" id="VAW81228.1"/>
    </source>
</evidence>
<dbReference type="Pfam" id="PF07676">
    <property type="entry name" value="PD40"/>
    <property type="match status" value="1"/>
</dbReference>
<dbReference type="Pfam" id="PF26549">
    <property type="entry name" value="Tricorn_N"/>
    <property type="match status" value="1"/>
</dbReference>
<evidence type="ECO:0000256" key="1">
    <source>
        <dbReference type="ARBA" id="ARBA00004418"/>
    </source>
</evidence>
<accession>A0A3B0YJU1</accession>
<evidence type="ECO:0000256" key="3">
    <source>
        <dbReference type="ARBA" id="ARBA00022729"/>
    </source>
</evidence>
<protein>
    <submittedName>
        <fullName evidence="6">Tol-Pal system beta propeller repeat protein TolB</fullName>
    </submittedName>
</protein>
<dbReference type="SUPFAM" id="SSF52964">
    <property type="entry name" value="TolB, N-terminal domain"/>
    <property type="match status" value="1"/>
</dbReference>
<comment type="similarity">
    <text evidence="2">Belongs to the TolB family.</text>
</comment>
<dbReference type="SUPFAM" id="SSF69304">
    <property type="entry name" value="Tricorn protease N-terminal domain"/>
    <property type="match status" value="1"/>
</dbReference>
<keyword evidence="4" id="KW-0574">Periplasm</keyword>
<dbReference type="InterPro" id="IPR007195">
    <property type="entry name" value="TolB_N"/>
</dbReference>
<dbReference type="Gene3D" id="3.40.50.10070">
    <property type="entry name" value="TolB, N-terminal domain"/>
    <property type="match status" value="1"/>
</dbReference>
<evidence type="ECO:0000256" key="2">
    <source>
        <dbReference type="ARBA" id="ARBA00009820"/>
    </source>
</evidence>
<dbReference type="InterPro" id="IPR014167">
    <property type="entry name" value="Tol-Pal_TolB"/>
</dbReference>